<evidence type="ECO:0000256" key="2">
    <source>
        <dbReference type="ARBA" id="ARBA00022771"/>
    </source>
</evidence>
<evidence type="ECO:0000259" key="4">
    <source>
        <dbReference type="Pfam" id="PF00628"/>
    </source>
</evidence>
<dbReference type="InterPro" id="IPR019787">
    <property type="entry name" value="Znf_PHD-finger"/>
</dbReference>
<sequence length="115" mass="13591">MDCDLCTSQKVDSDYYFCAECDRNYHKECVESPLDISYPYHVQQSFQLYFSHKRSEHCITCRKKLWGMVYYSALCDIFMHIHCAQATIPFLIDHPKKHDHTLTLFPRQACLACNV</sequence>
<accession>V4K674</accession>
<dbReference type="PANTHER" id="PTHR32410:SF153">
    <property type="entry name" value="CHP-RICH ZINC FINGER PROTEIN-LIKE-RELATED"/>
    <property type="match status" value="1"/>
</dbReference>
<evidence type="ECO:0000313" key="5">
    <source>
        <dbReference type="EMBL" id="ESQ33055.1"/>
    </source>
</evidence>
<dbReference type="Gene3D" id="3.30.40.10">
    <property type="entry name" value="Zinc/RING finger domain, C3HC4 (zinc finger)"/>
    <property type="match status" value="1"/>
</dbReference>
<dbReference type="EMBL" id="KI517748">
    <property type="protein sequence ID" value="ESQ33055.1"/>
    <property type="molecule type" value="Genomic_DNA"/>
</dbReference>
<keyword evidence="6" id="KW-1185">Reference proteome</keyword>
<keyword evidence="3" id="KW-0862">Zinc</keyword>
<dbReference type="KEGG" id="eus:EUTSA_v100040440m"/>
<evidence type="ECO:0000256" key="3">
    <source>
        <dbReference type="ARBA" id="ARBA00022833"/>
    </source>
</evidence>
<feature type="domain" description="PHD-type" evidence="4">
    <location>
        <begin position="3"/>
        <end position="35"/>
    </location>
</feature>
<keyword evidence="1" id="KW-0479">Metal-binding</keyword>
<dbReference type="GO" id="GO:0008270">
    <property type="term" value="F:zinc ion binding"/>
    <property type="evidence" value="ECO:0007669"/>
    <property type="project" value="UniProtKB-KW"/>
</dbReference>
<dbReference type="InterPro" id="IPR046349">
    <property type="entry name" value="C1-like_sf"/>
</dbReference>
<dbReference type="AlphaFoldDB" id="V4K674"/>
<feature type="non-terminal residue" evidence="5">
    <location>
        <position position="115"/>
    </location>
</feature>
<keyword evidence="2" id="KW-0863">Zinc-finger</keyword>
<dbReference type="Pfam" id="PF00628">
    <property type="entry name" value="PHD"/>
    <property type="match status" value="1"/>
</dbReference>
<dbReference type="PANTHER" id="PTHR32410">
    <property type="entry name" value="CYSTEINE/HISTIDINE-RICH C1 DOMAIN FAMILY PROTEIN"/>
    <property type="match status" value="1"/>
</dbReference>
<dbReference type="SUPFAM" id="SSF57889">
    <property type="entry name" value="Cysteine-rich domain"/>
    <property type="match status" value="1"/>
</dbReference>
<name>V4K674_EUTSA</name>
<protein>
    <recommendedName>
        <fullName evidence="4">PHD-type domain-containing protein</fullName>
    </recommendedName>
</protein>
<proteinExistence type="predicted"/>
<dbReference type="Proteomes" id="UP000030689">
    <property type="component" value="Unassembled WGS sequence"/>
</dbReference>
<evidence type="ECO:0000313" key="6">
    <source>
        <dbReference type="Proteomes" id="UP000030689"/>
    </source>
</evidence>
<organism evidence="5 6">
    <name type="scientific">Eutrema salsugineum</name>
    <name type="common">Saltwater cress</name>
    <name type="synonym">Sisymbrium salsugineum</name>
    <dbReference type="NCBI Taxonomy" id="72664"/>
    <lineage>
        <taxon>Eukaryota</taxon>
        <taxon>Viridiplantae</taxon>
        <taxon>Streptophyta</taxon>
        <taxon>Embryophyta</taxon>
        <taxon>Tracheophyta</taxon>
        <taxon>Spermatophyta</taxon>
        <taxon>Magnoliopsida</taxon>
        <taxon>eudicotyledons</taxon>
        <taxon>Gunneridae</taxon>
        <taxon>Pentapetalae</taxon>
        <taxon>rosids</taxon>
        <taxon>malvids</taxon>
        <taxon>Brassicales</taxon>
        <taxon>Brassicaceae</taxon>
        <taxon>Eutremeae</taxon>
        <taxon>Eutrema</taxon>
    </lineage>
</organism>
<gene>
    <name evidence="5" type="ORF">EUTSA_v100040440mg</name>
</gene>
<dbReference type="Gramene" id="ESQ33055">
    <property type="protein sequence ID" value="ESQ33055"/>
    <property type="gene ID" value="EUTSA_v100040440mg"/>
</dbReference>
<evidence type="ECO:0000256" key="1">
    <source>
        <dbReference type="ARBA" id="ARBA00022723"/>
    </source>
</evidence>
<dbReference type="OMA" id="HCAQATI"/>
<reference evidence="5 6" key="1">
    <citation type="journal article" date="2013" name="Front. Plant Sci.">
        <title>The Reference Genome of the Halophytic Plant Eutrema salsugineum.</title>
        <authorList>
            <person name="Yang R."/>
            <person name="Jarvis D.E."/>
            <person name="Chen H."/>
            <person name="Beilstein M.A."/>
            <person name="Grimwood J."/>
            <person name="Jenkins J."/>
            <person name="Shu S."/>
            <person name="Prochnik S."/>
            <person name="Xin M."/>
            <person name="Ma C."/>
            <person name="Schmutz J."/>
            <person name="Wing R.A."/>
            <person name="Mitchell-Olds T."/>
            <person name="Schumaker K.S."/>
            <person name="Wang X."/>
        </authorList>
    </citation>
    <scope>NUCLEOTIDE SEQUENCE [LARGE SCALE GENOMIC DNA]</scope>
</reference>
<dbReference type="InterPro" id="IPR013083">
    <property type="entry name" value="Znf_RING/FYVE/PHD"/>
</dbReference>
<dbReference type="InterPro" id="IPR053192">
    <property type="entry name" value="Vacuole_Formation_Reg"/>
</dbReference>